<evidence type="ECO:0000313" key="2">
    <source>
        <dbReference type="Proteomes" id="UP000184368"/>
    </source>
</evidence>
<reference evidence="1 2" key="1">
    <citation type="submission" date="2016-11" db="EMBL/GenBank/DDBJ databases">
        <authorList>
            <person name="Jaros S."/>
            <person name="Januszkiewicz K."/>
            <person name="Wedrychowicz H."/>
        </authorList>
    </citation>
    <scope>NUCLEOTIDE SEQUENCE [LARGE SCALE GENOMIC DNA]</scope>
    <source>
        <strain evidence="1 2">DSM 26897</strain>
    </source>
</reference>
<sequence>MLTHFSEDTFGDKVSWCSIFSLKENRSQELKNLMHPGVPPDVAAFLQKDELFFNIVCSKETGYFDSLLIKSPEDIERSLLSLQAIPYPVIR</sequence>
<name>A0A1M5HSQ3_9BACT</name>
<organism evidence="1 2">
    <name type="scientific">Cnuella takakiae</name>
    <dbReference type="NCBI Taxonomy" id="1302690"/>
    <lineage>
        <taxon>Bacteria</taxon>
        <taxon>Pseudomonadati</taxon>
        <taxon>Bacteroidota</taxon>
        <taxon>Chitinophagia</taxon>
        <taxon>Chitinophagales</taxon>
        <taxon>Chitinophagaceae</taxon>
        <taxon>Cnuella</taxon>
    </lineage>
</organism>
<dbReference type="Proteomes" id="UP000184368">
    <property type="component" value="Unassembled WGS sequence"/>
</dbReference>
<accession>A0A1M5HSQ3</accession>
<evidence type="ECO:0000313" key="1">
    <source>
        <dbReference type="EMBL" id="SHG18888.1"/>
    </source>
</evidence>
<keyword evidence="2" id="KW-1185">Reference proteome</keyword>
<proteinExistence type="predicted"/>
<dbReference type="EMBL" id="FQUO01000020">
    <property type="protein sequence ID" value="SHG18888.1"/>
    <property type="molecule type" value="Genomic_DNA"/>
</dbReference>
<gene>
    <name evidence="1" type="ORF">SAMN05444008_12039</name>
</gene>
<dbReference type="AlphaFoldDB" id="A0A1M5HSQ3"/>
<protein>
    <submittedName>
        <fullName evidence="1">Uncharacterized protein</fullName>
    </submittedName>
</protein>